<dbReference type="Proteomes" id="UP001163321">
    <property type="component" value="Chromosome 11"/>
</dbReference>
<evidence type="ECO:0000313" key="2">
    <source>
        <dbReference type="Proteomes" id="UP001163321"/>
    </source>
</evidence>
<name>A0ACC0WLE8_9STRA</name>
<dbReference type="EMBL" id="CM047590">
    <property type="protein sequence ID" value="KAI9919674.1"/>
    <property type="molecule type" value="Genomic_DNA"/>
</dbReference>
<keyword evidence="2" id="KW-1185">Reference proteome</keyword>
<sequence length="147" mass="16834">MNRGRNCRNDCFLVPTSSTRSKDVSCATIDATRILCARAYFICAGNFCEMAKILGNTSCAAVDEICAHFQIKDCCLPKFFYAFRKLDDQLRKRTATLLKGVKFPPLYRRRALFRADKSTEFIGTRARDLDNYINVLTLKPQFVAFFM</sequence>
<comment type="caution">
    <text evidence="1">The sequence shown here is derived from an EMBL/GenBank/DDBJ whole genome shotgun (WGS) entry which is preliminary data.</text>
</comment>
<proteinExistence type="predicted"/>
<protein>
    <submittedName>
        <fullName evidence="1">Uncharacterized protein</fullName>
    </submittedName>
</protein>
<gene>
    <name evidence="1" type="ORF">PsorP6_017328</name>
</gene>
<accession>A0ACC0WLE8</accession>
<evidence type="ECO:0000313" key="1">
    <source>
        <dbReference type="EMBL" id="KAI9919674.1"/>
    </source>
</evidence>
<reference evidence="1 2" key="1">
    <citation type="journal article" date="2022" name="bioRxiv">
        <title>The genome of the oomycete Peronosclerospora sorghi, a cosmopolitan pathogen of maize and sorghum, is inflated with dispersed pseudogenes.</title>
        <authorList>
            <person name="Fletcher K."/>
            <person name="Martin F."/>
            <person name="Isakeit T."/>
            <person name="Cavanaugh K."/>
            <person name="Magill C."/>
            <person name="Michelmore R."/>
        </authorList>
    </citation>
    <scope>NUCLEOTIDE SEQUENCE [LARGE SCALE GENOMIC DNA]</scope>
    <source>
        <strain evidence="1">P6</strain>
    </source>
</reference>
<organism evidence="1 2">
    <name type="scientific">Peronosclerospora sorghi</name>
    <dbReference type="NCBI Taxonomy" id="230839"/>
    <lineage>
        <taxon>Eukaryota</taxon>
        <taxon>Sar</taxon>
        <taxon>Stramenopiles</taxon>
        <taxon>Oomycota</taxon>
        <taxon>Peronosporomycetes</taxon>
        <taxon>Peronosporales</taxon>
        <taxon>Peronosporaceae</taxon>
        <taxon>Peronosclerospora</taxon>
    </lineage>
</organism>